<evidence type="ECO:0000256" key="2">
    <source>
        <dbReference type="SAM" id="Phobius"/>
    </source>
</evidence>
<feature type="transmembrane region" description="Helical" evidence="2">
    <location>
        <begin position="12"/>
        <end position="35"/>
    </location>
</feature>
<organism evidence="3 4">
    <name type="scientific">Polysphondylium violaceum</name>
    <dbReference type="NCBI Taxonomy" id="133409"/>
    <lineage>
        <taxon>Eukaryota</taxon>
        <taxon>Amoebozoa</taxon>
        <taxon>Evosea</taxon>
        <taxon>Eumycetozoa</taxon>
        <taxon>Dictyostelia</taxon>
        <taxon>Dictyosteliales</taxon>
        <taxon>Dictyosteliaceae</taxon>
        <taxon>Polysphondylium</taxon>
    </lineage>
</organism>
<gene>
    <name evidence="3" type="ORF">CYY_004003</name>
</gene>
<keyword evidence="4" id="KW-1185">Reference proteome</keyword>
<keyword evidence="2" id="KW-0472">Membrane</keyword>
<feature type="region of interest" description="Disordered" evidence="1">
    <location>
        <begin position="83"/>
        <end position="103"/>
    </location>
</feature>
<feature type="transmembrane region" description="Helical" evidence="2">
    <location>
        <begin position="47"/>
        <end position="67"/>
    </location>
</feature>
<evidence type="ECO:0000256" key="1">
    <source>
        <dbReference type="SAM" id="MobiDB-lite"/>
    </source>
</evidence>
<feature type="compositionally biased region" description="Basic and acidic residues" evidence="1">
    <location>
        <begin position="88"/>
        <end position="103"/>
    </location>
</feature>
<evidence type="ECO:0000313" key="3">
    <source>
        <dbReference type="EMBL" id="KAF2074689.1"/>
    </source>
</evidence>
<name>A0A8J4PXM4_9MYCE</name>
<protein>
    <submittedName>
        <fullName evidence="3">Uncharacterized protein</fullName>
    </submittedName>
</protein>
<reference evidence="3" key="1">
    <citation type="submission" date="2020-01" db="EMBL/GenBank/DDBJ databases">
        <title>Development of genomics and gene disruption for Polysphondylium violaceum indicates a role for the polyketide synthase stlB in stalk morphogenesis.</title>
        <authorList>
            <person name="Narita B."/>
            <person name="Kawabe Y."/>
            <person name="Kin K."/>
            <person name="Saito T."/>
            <person name="Gibbs R."/>
            <person name="Kuspa A."/>
            <person name="Muzny D."/>
            <person name="Queller D."/>
            <person name="Richards S."/>
            <person name="Strassman J."/>
            <person name="Sucgang R."/>
            <person name="Worley K."/>
            <person name="Schaap P."/>
        </authorList>
    </citation>
    <scope>NUCLEOTIDE SEQUENCE</scope>
    <source>
        <strain evidence="3">QSvi11</strain>
    </source>
</reference>
<evidence type="ECO:0000313" key="4">
    <source>
        <dbReference type="Proteomes" id="UP000695562"/>
    </source>
</evidence>
<comment type="caution">
    <text evidence="3">The sequence shown here is derived from an EMBL/GenBank/DDBJ whole genome shotgun (WGS) entry which is preliminary data.</text>
</comment>
<keyword evidence="2" id="KW-0812">Transmembrane</keyword>
<dbReference type="Proteomes" id="UP000695562">
    <property type="component" value="Unassembled WGS sequence"/>
</dbReference>
<sequence>MNKLPSHLRSGSKWFFIEAFLFSFTLGCVIILYEMAVSMFQLTLLKWIYLFFGAIFSLQVFLFFNPINFSKIKQFFKPSSYGAQMSNESEKSHDVSMKEIRQA</sequence>
<dbReference type="EMBL" id="AJWJ01000134">
    <property type="protein sequence ID" value="KAF2074689.1"/>
    <property type="molecule type" value="Genomic_DNA"/>
</dbReference>
<dbReference type="AlphaFoldDB" id="A0A8J4PXM4"/>
<keyword evidence="2" id="KW-1133">Transmembrane helix</keyword>
<proteinExistence type="predicted"/>
<accession>A0A8J4PXM4</accession>